<feature type="compositionally biased region" description="Polar residues" evidence="1">
    <location>
        <begin position="413"/>
        <end position="447"/>
    </location>
</feature>
<feature type="region of interest" description="Disordered" evidence="1">
    <location>
        <begin position="573"/>
        <end position="603"/>
    </location>
</feature>
<feature type="region of interest" description="Disordered" evidence="1">
    <location>
        <begin position="257"/>
        <end position="474"/>
    </location>
</feature>
<keyword evidence="2" id="KW-1133">Transmembrane helix</keyword>
<dbReference type="EMBL" id="LCWV01000014">
    <property type="protein sequence ID" value="PWI68549.1"/>
    <property type="molecule type" value="Genomic_DNA"/>
</dbReference>
<comment type="caution">
    <text evidence="3">The sequence shown here is derived from an EMBL/GenBank/DDBJ whole genome shotgun (WGS) entry which is preliminary data.</text>
</comment>
<feature type="compositionally biased region" description="Basic and acidic residues" evidence="1">
    <location>
        <begin position="280"/>
        <end position="289"/>
    </location>
</feature>
<proteinExistence type="predicted"/>
<gene>
    <name evidence="3" type="ORF">PCL_01638</name>
</gene>
<feature type="compositionally biased region" description="Polar residues" evidence="1">
    <location>
        <begin position="907"/>
        <end position="921"/>
    </location>
</feature>
<feature type="compositionally biased region" description="Pro residues" evidence="1">
    <location>
        <begin position="264"/>
        <end position="273"/>
    </location>
</feature>
<evidence type="ECO:0000313" key="4">
    <source>
        <dbReference type="Proteomes" id="UP000245956"/>
    </source>
</evidence>
<feature type="region of interest" description="Disordered" evidence="1">
    <location>
        <begin position="698"/>
        <end position="739"/>
    </location>
</feature>
<name>A0A2U3E227_PURLI</name>
<dbReference type="AlphaFoldDB" id="A0A2U3E227"/>
<feature type="region of interest" description="Disordered" evidence="1">
    <location>
        <begin position="498"/>
        <end position="531"/>
    </location>
</feature>
<feature type="region of interest" description="Disordered" evidence="1">
    <location>
        <begin position="22"/>
        <end position="55"/>
    </location>
</feature>
<evidence type="ECO:0000256" key="1">
    <source>
        <dbReference type="SAM" id="MobiDB-lite"/>
    </source>
</evidence>
<feature type="region of interest" description="Disordered" evidence="1">
    <location>
        <begin position="883"/>
        <end position="924"/>
    </location>
</feature>
<protein>
    <recommendedName>
        <fullName evidence="5">Serine-rich protein</fullName>
    </recommendedName>
</protein>
<evidence type="ECO:0000256" key="2">
    <source>
        <dbReference type="SAM" id="Phobius"/>
    </source>
</evidence>
<feature type="transmembrane region" description="Helical" evidence="2">
    <location>
        <begin position="980"/>
        <end position="1000"/>
    </location>
</feature>
<feature type="compositionally biased region" description="Low complexity" evidence="1">
    <location>
        <begin position="514"/>
        <end position="529"/>
    </location>
</feature>
<sequence>MLSSQGSIQDCAARSRRAQCVGYPDWGDRGGPQVPPRREELQAANPWPSSNTDNRRALSPLPCVLVATIRTPRPPAARAASAAALPVVGWRRRTGRVWVESAAKTQPEGCQGSRLQSIRLLAARRFVSSSPYASLPLPPYITARLHNGPPSSLFGAPSSLQPVDRALCFGRPSTPCNKNQTLSAHCSARREARRPLRKGPGLDATPLRFTRDVGQPALTGGLLKSQPRLPACTGANHQGKARPWACAVRPVLRKRQWEGESMSTPPPPPPPSSPKRRALHERSPSERNRLQIRLVPYSPPRLSSDAASPPTSAACPLSHTSDAVVTTKHGHSPRQGDQLPEPASTQARSPSPTSGSNAATNWTTLSPSSPSLCSSPSPGNLLSHATPSCSPPLAAQRRPKKVISVHSDKTFSLVPQSGSASSATDSFRSPRYSSTVHSTSYDFSSSDLLVEDRPSSPLTPLPEQPPSCDSPASISLGHFGDSPWNYRFVGGVRKVQHAVSNPVPPPGDTGPQARRSLSSSRPPSTLSERSNFKTYVLAPAAGPVGSSATLDSCEGVSNQSVIDLEPANIDILGESSSDQSADDRQAPPTAGSESNYILHGGQSPLSAPSAIAESLRPEYSRESLLVPPLRTVKTGAPDRSILYRARSRDSIRTASLSSISTAVIEEATRSLFAGAVAIHMPGSTSDGSSNVLRATAIKSPRRASQNQHWSSALSTVISESEGGSAGPSRSLSPLSPAGHLAGRDASPIADRFYGAAGASSLAREEHIDFPSSAAWRPGSREQGSNTIRLIRDQDEHGDGLADLEELNGPFRARLYSFLSTHSSDRNLRSSGSSRSNSLSRSSIPAWARLYYGSGERRFLAAQLSSESLYSIFEEGARFDASLNRSPSAERLPPTVQNPRRRPREQLRQSNRSRPSQDNGDQITPCPPLPVACIVRKQTSSIWSPHLARDRRFKRHTIWEPPSTIWSTDEPASMARNIQPILFVLGFVFPFAWMVASFLPLPSQPLCDMTEAHQSTGHLDLRPEASRNVYASCARRYSRAQWWRSLNRAMSVVGLFVVGAIVALIVTGVKQQWKS</sequence>
<feature type="compositionally biased region" description="Low complexity" evidence="1">
    <location>
        <begin position="365"/>
        <end position="383"/>
    </location>
</feature>
<evidence type="ECO:0000313" key="3">
    <source>
        <dbReference type="EMBL" id="PWI68549.1"/>
    </source>
</evidence>
<feature type="compositionally biased region" description="Polar residues" evidence="1">
    <location>
        <begin position="343"/>
        <end position="364"/>
    </location>
</feature>
<keyword evidence="2" id="KW-0472">Membrane</keyword>
<evidence type="ECO:0008006" key="5">
    <source>
        <dbReference type="Google" id="ProtNLM"/>
    </source>
</evidence>
<feature type="region of interest" description="Disordered" evidence="1">
    <location>
        <begin position="188"/>
        <end position="208"/>
    </location>
</feature>
<reference evidence="3 4" key="1">
    <citation type="journal article" date="2016" name="Front. Microbiol.">
        <title>Genome and transcriptome sequences reveal the specific parasitism of the nematophagous Purpureocillium lilacinum 36-1.</title>
        <authorList>
            <person name="Xie J."/>
            <person name="Li S."/>
            <person name="Mo C."/>
            <person name="Xiao X."/>
            <person name="Peng D."/>
            <person name="Wang G."/>
            <person name="Xiao Y."/>
        </authorList>
    </citation>
    <scope>NUCLEOTIDE SEQUENCE [LARGE SCALE GENOMIC DNA]</scope>
    <source>
        <strain evidence="3 4">36-1</strain>
    </source>
</reference>
<feature type="compositionally biased region" description="Polar residues" evidence="1">
    <location>
        <begin position="702"/>
        <end position="718"/>
    </location>
</feature>
<dbReference type="Proteomes" id="UP000245956">
    <property type="component" value="Unassembled WGS sequence"/>
</dbReference>
<accession>A0A2U3E227</accession>
<organism evidence="3 4">
    <name type="scientific">Purpureocillium lilacinum</name>
    <name type="common">Paecilomyces lilacinus</name>
    <dbReference type="NCBI Taxonomy" id="33203"/>
    <lineage>
        <taxon>Eukaryota</taxon>
        <taxon>Fungi</taxon>
        <taxon>Dikarya</taxon>
        <taxon>Ascomycota</taxon>
        <taxon>Pezizomycotina</taxon>
        <taxon>Sordariomycetes</taxon>
        <taxon>Hypocreomycetidae</taxon>
        <taxon>Hypocreales</taxon>
        <taxon>Ophiocordycipitaceae</taxon>
        <taxon>Purpureocillium</taxon>
    </lineage>
</organism>
<keyword evidence="2" id="KW-0812">Transmembrane</keyword>
<feature type="compositionally biased region" description="Low complexity" evidence="1">
    <location>
        <begin position="303"/>
        <end position="318"/>
    </location>
</feature>
<feature type="transmembrane region" description="Helical" evidence="2">
    <location>
        <begin position="1048"/>
        <end position="1068"/>
    </location>
</feature>